<gene>
    <name evidence="1" type="ORF">SLEP1_g41720</name>
</gene>
<sequence length="128" mass="14016">MLFLVNAIDVIAASPLTCLKDHPGNGEKLTVSLSGTFSFSFWMELSAATTNTLGCILLLDTQVTSCGATVKVSRDCPCQVPLTISQQSDHCLYLASHARMHLGKEFLRFDATNRTTLSGFHPVVHFIW</sequence>
<accession>A0AAV5L7L7</accession>
<keyword evidence="2" id="KW-1185">Reference proteome</keyword>
<name>A0AAV5L7L7_9ROSI</name>
<proteinExistence type="predicted"/>
<reference evidence="1 2" key="1">
    <citation type="journal article" date="2021" name="Commun. Biol.">
        <title>The genome of Shorea leprosula (Dipterocarpaceae) highlights the ecological relevance of drought in aseasonal tropical rainforests.</title>
        <authorList>
            <person name="Ng K.K.S."/>
            <person name="Kobayashi M.J."/>
            <person name="Fawcett J.A."/>
            <person name="Hatakeyama M."/>
            <person name="Paape T."/>
            <person name="Ng C.H."/>
            <person name="Ang C.C."/>
            <person name="Tnah L.H."/>
            <person name="Lee C.T."/>
            <person name="Nishiyama T."/>
            <person name="Sese J."/>
            <person name="O'Brien M.J."/>
            <person name="Copetti D."/>
            <person name="Mohd Noor M.I."/>
            <person name="Ong R.C."/>
            <person name="Putra M."/>
            <person name="Sireger I.Z."/>
            <person name="Indrioko S."/>
            <person name="Kosugi Y."/>
            <person name="Izuno A."/>
            <person name="Isagi Y."/>
            <person name="Lee S.L."/>
            <person name="Shimizu K.K."/>
        </authorList>
    </citation>
    <scope>NUCLEOTIDE SEQUENCE [LARGE SCALE GENOMIC DNA]</scope>
    <source>
        <strain evidence="1">214</strain>
    </source>
</reference>
<comment type="caution">
    <text evidence="1">The sequence shown here is derived from an EMBL/GenBank/DDBJ whole genome shotgun (WGS) entry which is preliminary data.</text>
</comment>
<evidence type="ECO:0000313" key="2">
    <source>
        <dbReference type="Proteomes" id="UP001054252"/>
    </source>
</evidence>
<dbReference type="AlphaFoldDB" id="A0AAV5L7L7"/>
<dbReference type="EMBL" id="BPVZ01000099">
    <property type="protein sequence ID" value="GKV33185.1"/>
    <property type="molecule type" value="Genomic_DNA"/>
</dbReference>
<protein>
    <submittedName>
        <fullName evidence="1">Uncharacterized protein</fullName>
    </submittedName>
</protein>
<organism evidence="1 2">
    <name type="scientific">Rubroshorea leprosula</name>
    <dbReference type="NCBI Taxonomy" id="152421"/>
    <lineage>
        <taxon>Eukaryota</taxon>
        <taxon>Viridiplantae</taxon>
        <taxon>Streptophyta</taxon>
        <taxon>Embryophyta</taxon>
        <taxon>Tracheophyta</taxon>
        <taxon>Spermatophyta</taxon>
        <taxon>Magnoliopsida</taxon>
        <taxon>eudicotyledons</taxon>
        <taxon>Gunneridae</taxon>
        <taxon>Pentapetalae</taxon>
        <taxon>rosids</taxon>
        <taxon>malvids</taxon>
        <taxon>Malvales</taxon>
        <taxon>Dipterocarpaceae</taxon>
        <taxon>Rubroshorea</taxon>
    </lineage>
</organism>
<dbReference type="Proteomes" id="UP001054252">
    <property type="component" value="Unassembled WGS sequence"/>
</dbReference>
<evidence type="ECO:0000313" key="1">
    <source>
        <dbReference type="EMBL" id="GKV33185.1"/>
    </source>
</evidence>